<dbReference type="SUPFAM" id="SSF53448">
    <property type="entry name" value="Nucleotide-diphospho-sugar transferases"/>
    <property type="match status" value="1"/>
</dbReference>
<organism evidence="2">
    <name type="scientific">Eutreptiella gymnastica</name>
    <dbReference type="NCBI Taxonomy" id="73025"/>
    <lineage>
        <taxon>Eukaryota</taxon>
        <taxon>Discoba</taxon>
        <taxon>Euglenozoa</taxon>
        <taxon>Euglenida</taxon>
        <taxon>Spirocuta</taxon>
        <taxon>Euglenophyceae</taxon>
        <taxon>Eutreptiales</taxon>
        <taxon>Eutreptiaceae</taxon>
        <taxon>Eutreptiella</taxon>
    </lineage>
</organism>
<dbReference type="EMBL" id="HBGA01148138">
    <property type="protein sequence ID" value="CAD9042904.1"/>
    <property type="molecule type" value="Transcribed_RNA"/>
</dbReference>
<evidence type="ECO:0000313" key="2">
    <source>
        <dbReference type="EMBL" id="CAD9042907.1"/>
    </source>
</evidence>
<dbReference type="EMBL" id="HBGA01148141">
    <property type="protein sequence ID" value="CAD9042907.1"/>
    <property type="molecule type" value="Transcribed_RNA"/>
</dbReference>
<dbReference type="AlphaFoldDB" id="A0A6U8P8G1"/>
<dbReference type="Gene3D" id="3.90.550.10">
    <property type="entry name" value="Spore Coat Polysaccharide Biosynthesis Protein SpsA, Chain A"/>
    <property type="match status" value="1"/>
</dbReference>
<reference evidence="2" key="1">
    <citation type="submission" date="2021-01" db="EMBL/GenBank/DDBJ databases">
        <authorList>
            <person name="Corre E."/>
            <person name="Pelletier E."/>
            <person name="Niang G."/>
            <person name="Scheremetjew M."/>
            <person name="Finn R."/>
            <person name="Kale V."/>
            <person name="Holt S."/>
            <person name="Cochrane G."/>
            <person name="Meng A."/>
            <person name="Brown T."/>
            <person name="Cohen L."/>
        </authorList>
    </citation>
    <scope>NUCLEOTIDE SEQUENCE</scope>
    <source>
        <strain evidence="2">NIES-381</strain>
    </source>
</reference>
<proteinExistence type="predicted"/>
<sequence length="293" mass="34427">MDFIYFAAMVHSLRQTGTRCDIIGIVDSHVHRFLPKYRRLVQEYNILFYRVQLQSTAYISPLFYKVFAWDLIQWPRVVFVEPESIVRNNIDHMFQMTEGTGSCPFGRRHVDWNDGVFVLVPRNVDHLLLLDVVTKKMSQATAAWTKVGNVAMQRCTTCGREAPAVDVTLINTTSHLLKWFFEVVKQKQVCSLDALMYNCLVQFMRCDQRKPALILHYGGMLRPLQRWEKSNATYPVTPPQMKMVEDFTVADSHAAETLFPRLRRKLGRDPKRVEEHMRKWYKVYYNIYPLLLN</sequence>
<name>A0A6U8P8G1_9EUGL</name>
<evidence type="ECO:0000313" key="1">
    <source>
        <dbReference type="EMBL" id="CAD9042904.1"/>
    </source>
</evidence>
<accession>A0A6U8P8G1</accession>
<gene>
    <name evidence="1" type="ORF">EGYM00392_LOCUS54086</name>
    <name evidence="2" type="ORF">EGYM00392_LOCUS54089</name>
</gene>
<protein>
    <submittedName>
        <fullName evidence="2">Uncharacterized protein</fullName>
    </submittedName>
</protein>
<dbReference type="InterPro" id="IPR050587">
    <property type="entry name" value="GNT1/Glycosyltrans_8"/>
</dbReference>
<dbReference type="InterPro" id="IPR029044">
    <property type="entry name" value="Nucleotide-diphossugar_trans"/>
</dbReference>
<dbReference type="PANTHER" id="PTHR11183">
    <property type="entry name" value="GLYCOGENIN SUBFAMILY MEMBER"/>
    <property type="match status" value="1"/>
</dbReference>